<dbReference type="SUPFAM" id="SSF81345">
    <property type="entry name" value="ABC transporter involved in vitamin B12 uptake, BtuC"/>
    <property type="match status" value="1"/>
</dbReference>
<dbReference type="Pfam" id="PF00950">
    <property type="entry name" value="ABC-3"/>
    <property type="match status" value="1"/>
</dbReference>
<keyword evidence="5 7" id="KW-0472">Membrane</keyword>
<dbReference type="GO" id="GO:0071281">
    <property type="term" value="P:cellular response to iron ion"/>
    <property type="evidence" value="ECO:0007669"/>
    <property type="project" value="UniProtKB-ARBA"/>
</dbReference>
<dbReference type="EMBL" id="JAEQNC010000005">
    <property type="protein sequence ID" value="MBL0372572.1"/>
    <property type="molecule type" value="Genomic_DNA"/>
</dbReference>
<feature type="transmembrane region" description="Helical" evidence="7">
    <location>
        <begin position="97"/>
        <end position="114"/>
    </location>
</feature>
<dbReference type="PANTHER" id="PTHR30477:SF24">
    <property type="entry name" value="IRON TRANSPORT SYSTEM MEMBRANE PROTEIN HI_0359-RELATED"/>
    <property type="match status" value="1"/>
</dbReference>
<feature type="transmembrane region" description="Helical" evidence="7">
    <location>
        <begin position="134"/>
        <end position="154"/>
    </location>
</feature>
<evidence type="ECO:0000256" key="4">
    <source>
        <dbReference type="ARBA" id="ARBA00022989"/>
    </source>
</evidence>
<feature type="transmembrane region" description="Helical" evidence="7">
    <location>
        <begin position="174"/>
        <end position="192"/>
    </location>
</feature>
<comment type="similarity">
    <text evidence="2 6">Belongs to the ABC-3 integral membrane protein family.</text>
</comment>
<evidence type="ECO:0000256" key="2">
    <source>
        <dbReference type="ARBA" id="ARBA00008034"/>
    </source>
</evidence>
<dbReference type="GO" id="GO:0055085">
    <property type="term" value="P:transmembrane transport"/>
    <property type="evidence" value="ECO:0007669"/>
    <property type="project" value="InterPro"/>
</dbReference>
<comment type="caution">
    <text evidence="8">The sequence shown here is derived from an EMBL/GenBank/DDBJ whole genome shotgun (WGS) entry which is preliminary data.</text>
</comment>
<dbReference type="InterPro" id="IPR001626">
    <property type="entry name" value="ABC_TroCD"/>
</dbReference>
<dbReference type="RefSeq" id="WP_201657533.1">
    <property type="nucleotide sequence ID" value="NZ_JAEQNC010000005.1"/>
</dbReference>
<evidence type="ECO:0000256" key="5">
    <source>
        <dbReference type="ARBA" id="ARBA00023136"/>
    </source>
</evidence>
<keyword evidence="9" id="KW-1185">Reference proteome</keyword>
<protein>
    <submittedName>
        <fullName evidence="8">Metal ABC transporter permease</fullName>
    </submittedName>
</protein>
<dbReference type="GO" id="GO:0010043">
    <property type="term" value="P:response to zinc ion"/>
    <property type="evidence" value="ECO:0007669"/>
    <property type="project" value="TreeGrafter"/>
</dbReference>
<accession>A0A936YPR2</accession>
<organism evidence="8 9">
    <name type="scientific">Rhizobium setariae</name>
    <dbReference type="NCBI Taxonomy" id="2801340"/>
    <lineage>
        <taxon>Bacteria</taxon>
        <taxon>Pseudomonadati</taxon>
        <taxon>Pseudomonadota</taxon>
        <taxon>Alphaproteobacteria</taxon>
        <taxon>Hyphomicrobiales</taxon>
        <taxon>Rhizobiaceae</taxon>
        <taxon>Rhizobium/Agrobacterium group</taxon>
        <taxon>Rhizobium</taxon>
    </lineage>
</organism>
<dbReference type="Proteomes" id="UP000633219">
    <property type="component" value="Unassembled WGS sequence"/>
</dbReference>
<dbReference type="FunFam" id="1.10.3470.10:FF:000003">
    <property type="entry name" value="Iron ABC transporter permease SitD"/>
    <property type="match status" value="1"/>
</dbReference>
<feature type="transmembrane region" description="Helical" evidence="7">
    <location>
        <begin position="224"/>
        <end position="244"/>
    </location>
</feature>
<dbReference type="GO" id="GO:0043190">
    <property type="term" value="C:ATP-binding cassette (ABC) transporter complex"/>
    <property type="evidence" value="ECO:0007669"/>
    <property type="project" value="InterPro"/>
</dbReference>
<keyword evidence="6" id="KW-0813">Transport</keyword>
<evidence type="ECO:0000313" key="9">
    <source>
        <dbReference type="Proteomes" id="UP000633219"/>
    </source>
</evidence>
<feature type="transmembrane region" description="Helical" evidence="7">
    <location>
        <begin position="20"/>
        <end position="40"/>
    </location>
</feature>
<name>A0A936YPR2_9HYPH</name>
<dbReference type="AlphaFoldDB" id="A0A936YPR2"/>
<proteinExistence type="inferred from homology"/>
<evidence type="ECO:0000256" key="7">
    <source>
        <dbReference type="SAM" id="Phobius"/>
    </source>
</evidence>
<sequence length="291" mass="30895">MNGFLELALMPFRFEFMQMALIIAVLVAIPAALLSCFLVLKGWSLMGDAVSHSVLPGVVLAYIAGIPLAIGAFVAGMGSAMLTGFLKENSRIKQDTVMGVVFSGMFASGIVLYTKIQSDVHLDHILFGDILGVGWGDILETGLIALFVTTAMTLKWRDLLLHAFDPAQARASGLRVGWLHYGLLAILSLTIVGALKAVGIILAIALLIAPGAIAYLVTRRFGTMMVTAVAIAVFSSFAGVYLSFFIDSAPAPTIVLIMSGLFVLAFLFSTGKAEGVDGDEIARANARRRLP</sequence>
<keyword evidence="3 6" id="KW-0812">Transmembrane</keyword>
<comment type="subcellular location">
    <subcellularLocation>
        <location evidence="6">Cell membrane</location>
        <topology evidence="6">Multi-pass membrane protein</topology>
    </subcellularLocation>
    <subcellularLocation>
        <location evidence="1">Membrane</location>
        <topology evidence="1">Multi-pass membrane protein</topology>
    </subcellularLocation>
</comment>
<dbReference type="InterPro" id="IPR037294">
    <property type="entry name" value="ABC_BtuC-like"/>
</dbReference>
<gene>
    <name evidence="8" type="ORF">JJB09_11085</name>
</gene>
<dbReference type="CDD" id="cd06550">
    <property type="entry name" value="TM_ABC_iron-siderophores_like"/>
    <property type="match status" value="1"/>
</dbReference>
<dbReference type="PANTHER" id="PTHR30477">
    <property type="entry name" value="ABC-TRANSPORTER METAL-BINDING PROTEIN"/>
    <property type="match status" value="1"/>
</dbReference>
<evidence type="ECO:0000256" key="1">
    <source>
        <dbReference type="ARBA" id="ARBA00004141"/>
    </source>
</evidence>
<reference evidence="8" key="1">
    <citation type="submission" date="2021-01" db="EMBL/GenBank/DDBJ databases">
        <title>Rhizobium sp. strain KVB221 16S ribosomal RNA gene Genome sequencing and assembly.</title>
        <authorList>
            <person name="Kang M."/>
        </authorList>
    </citation>
    <scope>NUCLEOTIDE SEQUENCE</scope>
    <source>
        <strain evidence="8">KVB221</strain>
    </source>
</reference>
<keyword evidence="4 7" id="KW-1133">Transmembrane helix</keyword>
<evidence type="ECO:0000313" key="8">
    <source>
        <dbReference type="EMBL" id="MBL0372572.1"/>
    </source>
</evidence>
<evidence type="ECO:0000256" key="6">
    <source>
        <dbReference type="RuleBase" id="RU003943"/>
    </source>
</evidence>
<feature type="transmembrane region" description="Helical" evidence="7">
    <location>
        <begin position="60"/>
        <end position="85"/>
    </location>
</feature>
<evidence type="ECO:0000256" key="3">
    <source>
        <dbReference type="ARBA" id="ARBA00022692"/>
    </source>
</evidence>
<feature type="transmembrane region" description="Helical" evidence="7">
    <location>
        <begin position="198"/>
        <end position="217"/>
    </location>
</feature>
<feature type="transmembrane region" description="Helical" evidence="7">
    <location>
        <begin position="250"/>
        <end position="268"/>
    </location>
</feature>
<dbReference type="Gene3D" id="1.10.3470.10">
    <property type="entry name" value="ABC transporter involved in vitamin B12 uptake, BtuC"/>
    <property type="match status" value="1"/>
</dbReference>